<evidence type="ECO:0000256" key="2">
    <source>
        <dbReference type="ARBA" id="ARBA00023015"/>
    </source>
</evidence>
<dbReference type="Pfam" id="PF05044">
    <property type="entry name" value="HPD"/>
    <property type="match status" value="1"/>
</dbReference>
<evidence type="ECO:0000256" key="5">
    <source>
        <dbReference type="ARBA" id="ARBA00023163"/>
    </source>
</evidence>
<dbReference type="PANTHER" id="PTHR12198:SF0">
    <property type="entry name" value="HOMEOBOX PROTEIN PROSPERO"/>
    <property type="match status" value="1"/>
</dbReference>
<sequence>MEKYARQAISEGVKNPDDLVVSTDTEIYRVLSLHYNRNNQIEASRKMFMMQKKAINCGAGRSCLNALVRRRDSSISRDGSHNEAHSAKRAYLHTVGCSRYNLI</sequence>
<evidence type="ECO:0000256" key="6">
    <source>
        <dbReference type="ARBA" id="ARBA00023242"/>
    </source>
</evidence>
<organism evidence="8 9">
    <name type="scientific">Ridgeia piscesae</name>
    <name type="common">Tubeworm</name>
    <dbReference type="NCBI Taxonomy" id="27915"/>
    <lineage>
        <taxon>Eukaryota</taxon>
        <taxon>Metazoa</taxon>
        <taxon>Spiralia</taxon>
        <taxon>Lophotrochozoa</taxon>
        <taxon>Annelida</taxon>
        <taxon>Polychaeta</taxon>
        <taxon>Sedentaria</taxon>
        <taxon>Canalipalpata</taxon>
        <taxon>Sabellida</taxon>
        <taxon>Siboglinidae</taxon>
        <taxon>Ridgeia</taxon>
    </lineage>
</organism>
<evidence type="ECO:0000256" key="1">
    <source>
        <dbReference type="ARBA" id="ARBA00004123"/>
    </source>
</evidence>
<dbReference type="GO" id="GO:0000978">
    <property type="term" value="F:RNA polymerase II cis-regulatory region sequence-specific DNA binding"/>
    <property type="evidence" value="ECO:0007669"/>
    <property type="project" value="TreeGrafter"/>
</dbReference>
<proteinExistence type="predicted"/>
<comment type="caution">
    <text evidence="8">The sequence shown here is derived from an EMBL/GenBank/DDBJ whole genome shotgun (WGS) entry which is preliminary data.</text>
</comment>
<dbReference type="AlphaFoldDB" id="A0AAD9PER0"/>
<feature type="domain" description="Prospero" evidence="7">
    <location>
        <begin position="1"/>
        <end position="103"/>
    </location>
</feature>
<dbReference type="EMBL" id="JAODUO010000015">
    <property type="protein sequence ID" value="KAK2193236.1"/>
    <property type="molecule type" value="Genomic_DNA"/>
</dbReference>
<dbReference type="GO" id="GO:0000981">
    <property type="term" value="F:DNA-binding transcription factor activity, RNA polymerase II-specific"/>
    <property type="evidence" value="ECO:0007669"/>
    <property type="project" value="TreeGrafter"/>
</dbReference>
<gene>
    <name evidence="8" type="ORF">NP493_16g04039</name>
</gene>
<comment type="subcellular location">
    <subcellularLocation>
        <location evidence="1">Nucleus</location>
    </subcellularLocation>
</comment>
<keyword evidence="2" id="KW-0805">Transcription regulation</keyword>
<reference evidence="8" key="1">
    <citation type="journal article" date="2023" name="Mol. Biol. Evol.">
        <title>Third-Generation Sequencing Reveals the Adaptive Role of the Epigenome in Three Deep-Sea Polychaetes.</title>
        <authorList>
            <person name="Perez M."/>
            <person name="Aroh O."/>
            <person name="Sun Y."/>
            <person name="Lan Y."/>
            <person name="Juniper S.K."/>
            <person name="Young C.R."/>
            <person name="Angers B."/>
            <person name="Qian P.Y."/>
        </authorList>
    </citation>
    <scope>NUCLEOTIDE SEQUENCE</scope>
    <source>
        <strain evidence="8">R07B-5</strain>
    </source>
</reference>
<name>A0AAD9PER0_RIDPI</name>
<dbReference type="GO" id="GO:0005634">
    <property type="term" value="C:nucleus"/>
    <property type="evidence" value="ECO:0007669"/>
    <property type="project" value="UniProtKB-SubCell"/>
</dbReference>
<keyword evidence="4" id="KW-0371">Homeobox</keyword>
<keyword evidence="6" id="KW-0539">Nucleus</keyword>
<protein>
    <recommendedName>
        <fullName evidence="7">Prospero domain-containing protein</fullName>
    </recommendedName>
</protein>
<dbReference type="PANTHER" id="PTHR12198">
    <property type="entry name" value="HOMEOBOX PROTEIN PROSPERO/PROX-1/CEH-26"/>
    <property type="match status" value="1"/>
</dbReference>
<dbReference type="Proteomes" id="UP001209878">
    <property type="component" value="Unassembled WGS sequence"/>
</dbReference>
<accession>A0AAD9PER0</accession>
<evidence type="ECO:0000256" key="4">
    <source>
        <dbReference type="ARBA" id="ARBA00023155"/>
    </source>
</evidence>
<keyword evidence="9" id="KW-1185">Reference proteome</keyword>
<keyword evidence="5" id="KW-0804">Transcription</keyword>
<dbReference type="InterPro" id="IPR009057">
    <property type="entry name" value="Homeodomain-like_sf"/>
</dbReference>
<dbReference type="GO" id="GO:0007399">
    <property type="term" value="P:nervous system development"/>
    <property type="evidence" value="ECO:0007669"/>
    <property type="project" value="UniProtKB-ARBA"/>
</dbReference>
<dbReference type="GO" id="GO:0048468">
    <property type="term" value="P:cell development"/>
    <property type="evidence" value="ECO:0007669"/>
    <property type="project" value="UniProtKB-ARBA"/>
</dbReference>
<dbReference type="Gene3D" id="1.10.10.500">
    <property type="entry name" value="Homeo-prospero domain"/>
    <property type="match status" value="1"/>
</dbReference>
<dbReference type="InterPro" id="IPR023082">
    <property type="entry name" value="Homeo_prospero_dom"/>
</dbReference>
<dbReference type="InterPro" id="IPR039350">
    <property type="entry name" value="Prospero_homeodomain"/>
</dbReference>
<dbReference type="SUPFAM" id="SSF46689">
    <property type="entry name" value="Homeodomain-like"/>
    <property type="match status" value="1"/>
</dbReference>
<evidence type="ECO:0000256" key="3">
    <source>
        <dbReference type="ARBA" id="ARBA00023125"/>
    </source>
</evidence>
<evidence type="ECO:0000259" key="7">
    <source>
        <dbReference type="PROSITE" id="PS51818"/>
    </source>
</evidence>
<evidence type="ECO:0000313" key="8">
    <source>
        <dbReference type="EMBL" id="KAK2193236.1"/>
    </source>
</evidence>
<dbReference type="InterPro" id="IPR037131">
    <property type="entry name" value="Homeo_prospero_dom_sf"/>
</dbReference>
<keyword evidence="3" id="KW-0238">DNA-binding</keyword>
<evidence type="ECO:0000313" key="9">
    <source>
        <dbReference type="Proteomes" id="UP001209878"/>
    </source>
</evidence>
<dbReference type="PROSITE" id="PS51818">
    <property type="entry name" value="HOMEO_PROSPERO"/>
    <property type="match status" value="1"/>
</dbReference>